<dbReference type="Gene3D" id="2.30.30.490">
    <property type="match status" value="1"/>
</dbReference>
<dbReference type="GO" id="GO:0032259">
    <property type="term" value="P:methylation"/>
    <property type="evidence" value="ECO:0007669"/>
    <property type="project" value="UniProtKB-KW"/>
</dbReference>
<evidence type="ECO:0000313" key="10">
    <source>
        <dbReference type="Proteomes" id="UP000322873"/>
    </source>
</evidence>
<evidence type="ECO:0000256" key="5">
    <source>
        <dbReference type="PROSITE-ProRule" id="PRU01016"/>
    </source>
</evidence>
<proteinExistence type="inferred from homology"/>
<dbReference type="FunFam" id="3.40.50.150:FF:000528">
    <property type="entry name" value="DNA methyltransferase Dim-2"/>
    <property type="match status" value="1"/>
</dbReference>
<feature type="domain" description="Mtf2-like C-terminal" evidence="7">
    <location>
        <begin position="253"/>
        <end position="450"/>
    </location>
</feature>
<gene>
    <name evidence="9" type="ORF">EYC84_008717</name>
</gene>
<evidence type="ECO:0000256" key="4">
    <source>
        <dbReference type="ARBA" id="ARBA00022691"/>
    </source>
</evidence>
<feature type="compositionally biased region" description="Basic and acidic residues" evidence="6">
    <location>
        <begin position="289"/>
        <end position="303"/>
    </location>
</feature>
<evidence type="ECO:0000256" key="1">
    <source>
        <dbReference type="ARBA" id="ARBA00011975"/>
    </source>
</evidence>
<dbReference type="FunFam" id="3.90.120.10:FF:000009">
    <property type="entry name" value="DNA methyltransferase Dim-2"/>
    <property type="match status" value="1"/>
</dbReference>
<accession>A0A5M9JCM0</accession>
<dbReference type="Gene3D" id="3.90.120.10">
    <property type="entry name" value="DNA Methylase, subunit A, domain 2"/>
    <property type="match status" value="1"/>
</dbReference>
<dbReference type="InterPro" id="IPR018117">
    <property type="entry name" value="C5_DNA_meth_AS"/>
</dbReference>
<reference evidence="9 10" key="1">
    <citation type="submission" date="2019-06" db="EMBL/GenBank/DDBJ databases">
        <title>Genome Sequence of the Brown Rot Fungal Pathogen Monilinia fructicola.</title>
        <authorList>
            <person name="De Miccolis Angelini R.M."/>
            <person name="Landi L."/>
            <person name="Abate D."/>
            <person name="Pollastro S."/>
            <person name="Romanazzi G."/>
            <person name="Faretra F."/>
        </authorList>
    </citation>
    <scope>NUCLEOTIDE SEQUENCE [LARGE SCALE GENOMIC DNA]</scope>
    <source>
        <strain evidence="9 10">Mfrc123</strain>
    </source>
</reference>
<feature type="region of interest" description="Disordered" evidence="6">
    <location>
        <begin position="289"/>
        <end position="321"/>
    </location>
</feature>
<name>A0A5M9JCM0_MONFR</name>
<dbReference type="EMBL" id="VICG01000012">
    <property type="protein sequence ID" value="KAA8566113.1"/>
    <property type="molecule type" value="Genomic_DNA"/>
</dbReference>
<dbReference type="VEuPathDB" id="FungiDB:MFRU_039g00540"/>
<sequence length="1726" mass="195711">MMPFLYQTRTIAGLHRSICNKRCRNKILPSLNRKNFHTSLPRTGYEIQDRAYDADDNAGRHIRKRVSISRNSRFNRSKSRPRNDIVEYKLNLEKSELESEGNIAQSGVIGFEEDDQSLVEYGTEIDALASPHYPKRESTITDSERHTFNRIFKDIFLRTQKTSLYDIDEEPTENPPHTDRESARNKLDNIMEVSLSKKYRTNKQRRAEINRYPPALRAAAARAIGLDPEEELDNEVETTELGFDAHEELRQPERERVEGLLRNANTDFELWEVLEKEVFPLIGKMGLAETKESPAQEGREVNDSRIPPVEEDPATTADVEPEVSPLSLYGPLYPSHLLLGLRLLDRGYSRPSQLSLSILPRIKSFGLLSHVLGASTPLYNELLRISWLRYDDFRTCIDLLEEMEHAGLEFDSETLEIVTDILKIRAFVWKGEAGRNKTALWSMPEFKRSRYLELAAEVNFLSFSVHHHTSIRYTCHTGCHRSSEHQFHKDGFFQSLAQNVNHCSTNLERLQCKRSKLNPSKTMSHSCSSTRDQPISTDNPELLHQELLDQQLFLGQTTPPELAGHSLCPKSKIGSIHPPELIYPKSRYHGYIPPIPPSKEQQACAVLLQEINNKDSTRALEAQGDFVEFDLTGFSVYLPDTSLYGWELRGLQDLASKAGHSCFLFDGILSADNVRHYVQSVPFRICSIGNYGEEFDDVDGAIWLQSDLNTRTDIYYRLKTPTSEYTRFHLGFLWLANLSKHFVDYSLACQEQRKKVSIHNFRSDFAQWGRKVHSGSAKFQAWYQEYGRDDFRQAISANIAFLFKESVGVTETLRTLHIWKETIEKSSIKQHPMKENMTIVTPYVYDCFSHLRFGHLLKPLVPKVFTEDTQELDVQSISLSPRKTRITGDISLSTQYQHSSLSWSKDSLRAGMSHVEGAKRQKMISAIKLGDVVSVTKDGPNSVWKDETSRWKTEDHCWYLYVQAKHQSSRDKYSFDGIWLYKPSDTSCAKMKYPYPNELFLSDNCTCGSRDSRIPQDEVIDIVPVIWHGLPSETDIFIRQAYLCNDKFVTLRDEHKTCEHLRTFESSSPSPSTILDRFPIGQTILALPPQRKSRNSLEPYEIVKYEEKSLKQYVTLRRLVRRSEFDQTVCCRPNELIYTDLTDNMLADKLDKTCLVRFYTEKEVSSGGVPAPYCRDGSSNAFIITMRLREGDQKPIPIEEDTPESLIQGFDPRAALKRRLLRGLDLFCGGGNFGRGLEEGGALHNRWAVDLFPAAVQTYSANLKDPEKTNIFFGSVNDMLAQAFDGNPQNLEIPLPGDVDVISAGSPCQGFSKMNANKKSEQSLRNQSLVASVAAYIDFYRPKYGLLENVLSMAQRGLGRDEDVLSQLICAIVGLGYQVQLFLLDSWSFGSPQSRSRIFVSFAAPGCAPIEHPQLSHSHPPNVGERGLGKLANGQSFGSRLHYATPFRYRTAEECIADLPYIGDGATSQCIRYPDHVSPVTMSKLCRNQIACIPTHPRGMNFWKTWNDGNGTMTQREREIFPYFNKAGKMRESVLLGSKAWGRIRPDGLFPTVLVIICTEDSRMGTVLHWDQHRRMSILELRRAQSFPDDEVLLGTRGEQIKLIGNSVDRTVSMALGISLRDAWLKCSPEGVKAKILTNNQPSIAVRGKPRETIRRMASSTIQVVLNKLPKVDQHTFRISKGITNGTAALASSSSESVGSSLSGFDESSLSDSITNPQELLASLQG</sequence>
<dbReference type="PANTHER" id="PTHR10629:SF54">
    <property type="entry name" value="DNA METHYLTRANSFERASE DIM-2"/>
    <property type="match status" value="1"/>
</dbReference>
<evidence type="ECO:0000256" key="2">
    <source>
        <dbReference type="ARBA" id="ARBA00022603"/>
    </source>
</evidence>
<dbReference type="InterPro" id="IPR043837">
    <property type="entry name" value="Mtf2-like_C"/>
</dbReference>
<evidence type="ECO:0000313" key="9">
    <source>
        <dbReference type="EMBL" id="KAA8566113.1"/>
    </source>
</evidence>
<dbReference type="GO" id="GO:0003886">
    <property type="term" value="F:DNA (cytosine-5-)-methyltransferase activity"/>
    <property type="evidence" value="ECO:0007669"/>
    <property type="project" value="UniProtKB-EC"/>
</dbReference>
<feature type="region of interest" description="Disordered" evidence="6">
    <location>
        <begin position="1693"/>
        <end position="1716"/>
    </location>
</feature>
<dbReference type="PANTHER" id="PTHR10629">
    <property type="entry name" value="CYTOSINE-SPECIFIC METHYLTRANSFERASE"/>
    <property type="match status" value="1"/>
</dbReference>
<dbReference type="InterPro" id="IPR043151">
    <property type="entry name" value="BAH_sf"/>
</dbReference>
<dbReference type="InterPro" id="IPR029063">
    <property type="entry name" value="SAM-dependent_MTases_sf"/>
</dbReference>
<feature type="compositionally biased region" description="Low complexity" evidence="6">
    <location>
        <begin position="1693"/>
        <end position="1713"/>
    </location>
</feature>
<dbReference type="Pfam" id="PF00145">
    <property type="entry name" value="DNA_methylase"/>
    <property type="match status" value="1"/>
</dbReference>
<keyword evidence="2 5" id="KW-0489">Methyltransferase</keyword>
<comment type="caution">
    <text evidence="9">The sequence shown here is derived from an EMBL/GenBank/DDBJ whole genome shotgun (WGS) entry which is preliminary data.</text>
</comment>
<dbReference type="InterPro" id="IPR057215">
    <property type="entry name" value="DUF7893"/>
</dbReference>
<dbReference type="Gene3D" id="3.40.50.150">
    <property type="entry name" value="Vaccinia Virus protein VP39"/>
    <property type="match status" value="1"/>
</dbReference>
<protein>
    <recommendedName>
        <fullName evidence="1">DNA (cytosine-5-)-methyltransferase</fullName>
        <ecNumber evidence="1">2.1.1.37</ecNumber>
    </recommendedName>
</protein>
<feature type="domain" description="DUF7893" evidence="8">
    <location>
        <begin position="732"/>
        <end position="822"/>
    </location>
</feature>
<dbReference type="EC" id="2.1.1.37" evidence="1"/>
<dbReference type="Proteomes" id="UP000322873">
    <property type="component" value="Unassembled WGS sequence"/>
</dbReference>
<keyword evidence="4 5" id="KW-0949">S-adenosyl-L-methionine</keyword>
<feature type="active site" evidence="5">
    <location>
        <position position="1308"/>
    </location>
</feature>
<dbReference type="PROSITE" id="PS51679">
    <property type="entry name" value="SAM_MT_C5"/>
    <property type="match status" value="1"/>
</dbReference>
<dbReference type="PRINTS" id="PR00105">
    <property type="entry name" value="C5METTRFRASE"/>
</dbReference>
<evidence type="ECO:0000256" key="6">
    <source>
        <dbReference type="SAM" id="MobiDB-lite"/>
    </source>
</evidence>
<dbReference type="InterPro" id="IPR050390">
    <property type="entry name" value="C5-Methyltransferase"/>
</dbReference>
<dbReference type="SUPFAM" id="SSF53335">
    <property type="entry name" value="S-adenosyl-L-methionine-dependent methyltransferases"/>
    <property type="match status" value="1"/>
</dbReference>
<dbReference type="VEuPathDB" id="FungiDB:MFRU_039g00550"/>
<organism evidence="9 10">
    <name type="scientific">Monilinia fructicola</name>
    <name type="common">Brown rot fungus</name>
    <name type="synonym">Ciboria fructicola</name>
    <dbReference type="NCBI Taxonomy" id="38448"/>
    <lineage>
        <taxon>Eukaryota</taxon>
        <taxon>Fungi</taxon>
        <taxon>Dikarya</taxon>
        <taxon>Ascomycota</taxon>
        <taxon>Pezizomycotina</taxon>
        <taxon>Leotiomycetes</taxon>
        <taxon>Helotiales</taxon>
        <taxon>Sclerotiniaceae</taxon>
        <taxon>Monilinia</taxon>
    </lineage>
</organism>
<keyword evidence="3 5" id="KW-0808">Transferase</keyword>
<dbReference type="Pfam" id="PF19189">
    <property type="entry name" value="Mtf2"/>
    <property type="match status" value="1"/>
</dbReference>
<dbReference type="GO" id="GO:0005739">
    <property type="term" value="C:mitochondrion"/>
    <property type="evidence" value="ECO:0007669"/>
    <property type="project" value="InterPro"/>
</dbReference>
<dbReference type="Pfam" id="PF25423">
    <property type="entry name" value="DUF7893"/>
    <property type="match status" value="1"/>
</dbReference>
<dbReference type="GO" id="GO:0044027">
    <property type="term" value="P:negative regulation of gene expression via chromosomal CpG island methylation"/>
    <property type="evidence" value="ECO:0007669"/>
    <property type="project" value="TreeGrafter"/>
</dbReference>
<dbReference type="InterPro" id="IPR001525">
    <property type="entry name" value="C5_MeTfrase"/>
</dbReference>
<evidence type="ECO:0000256" key="3">
    <source>
        <dbReference type="ARBA" id="ARBA00022679"/>
    </source>
</evidence>
<dbReference type="PROSITE" id="PS00094">
    <property type="entry name" value="C5_MTASE_1"/>
    <property type="match status" value="1"/>
</dbReference>
<dbReference type="GO" id="GO:0005634">
    <property type="term" value="C:nucleus"/>
    <property type="evidence" value="ECO:0007669"/>
    <property type="project" value="TreeGrafter"/>
</dbReference>
<evidence type="ECO:0000259" key="8">
    <source>
        <dbReference type="Pfam" id="PF25423"/>
    </source>
</evidence>
<dbReference type="GO" id="GO:0003677">
    <property type="term" value="F:DNA binding"/>
    <property type="evidence" value="ECO:0007669"/>
    <property type="project" value="TreeGrafter"/>
</dbReference>
<comment type="similarity">
    <text evidence="5">Belongs to the class I-like SAM-binding methyltransferase superfamily. C5-methyltransferase family.</text>
</comment>
<keyword evidence="10" id="KW-1185">Reference proteome</keyword>
<evidence type="ECO:0000259" key="7">
    <source>
        <dbReference type="Pfam" id="PF19189"/>
    </source>
</evidence>